<evidence type="ECO:0000313" key="1">
    <source>
        <dbReference type="EMBL" id="OAX38427.1"/>
    </source>
</evidence>
<dbReference type="OrthoDB" id="10286019at2759"/>
<dbReference type="EMBL" id="KV448296">
    <property type="protein sequence ID" value="OAX38427.1"/>
    <property type="molecule type" value="Genomic_DNA"/>
</dbReference>
<organism evidence="1 2">
    <name type="scientific">Rhizopogon vinicolor AM-OR11-026</name>
    <dbReference type="NCBI Taxonomy" id="1314800"/>
    <lineage>
        <taxon>Eukaryota</taxon>
        <taxon>Fungi</taxon>
        <taxon>Dikarya</taxon>
        <taxon>Basidiomycota</taxon>
        <taxon>Agaricomycotina</taxon>
        <taxon>Agaricomycetes</taxon>
        <taxon>Agaricomycetidae</taxon>
        <taxon>Boletales</taxon>
        <taxon>Suillineae</taxon>
        <taxon>Rhizopogonaceae</taxon>
        <taxon>Rhizopogon</taxon>
    </lineage>
</organism>
<sequence>MSDQITEEELLALMEDMEKHRHPSRAPIKLDRIAKEINVIGDTLFYHIFHPDVTTYLSLYDRMAALIDNKCLTAEHRRWIPGMLRMANMSFRDMMCAALQLARDHKLPGTYPNEWFVADYLNKLIDRCLAAPHLSDVYPQIDQLKWEIETYSVFRTMVPDEDILERLGIKPEPLVAEDIDTPDQEPDTWRRENTPDIVLRGSSPLPGSDAAFPPFTQSSYTVLDTTLLPKLTRESSPSEPDVVFTPFTQSSYAVLDSTLLPKSTRRLTASQSFNAAPTSESQPKEGLRVPFSRTKSLSALLPPQVQREALTFLGPLTEEEE</sequence>
<gene>
    <name evidence="1" type="ORF">K503DRAFT_856704</name>
</gene>
<dbReference type="AlphaFoldDB" id="A0A1B7N0P8"/>
<keyword evidence="2" id="KW-1185">Reference proteome</keyword>
<protein>
    <submittedName>
        <fullName evidence="1">Uncharacterized protein</fullName>
    </submittedName>
</protein>
<dbReference type="InParanoid" id="A0A1B7N0P8"/>
<reference evidence="1 2" key="1">
    <citation type="submission" date="2016-06" db="EMBL/GenBank/DDBJ databases">
        <title>Comparative genomics of the ectomycorrhizal sister species Rhizopogon vinicolor and Rhizopogon vesiculosus (Basidiomycota: Boletales) reveals a divergence of the mating type B locus.</title>
        <authorList>
            <consortium name="DOE Joint Genome Institute"/>
            <person name="Mujic A.B."/>
            <person name="Kuo A."/>
            <person name="Tritt A."/>
            <person name="Lipzen A."/>
            <person name="Chen C."/>
            <person name="Johnson J."/>
            <person name="Sharma A."/>
            <person name="Barry K."/>
            <person name="Grigoriev I.V."/>
            <person name="Spatafora J.W."/>
        </authorList>
    </citation>
    <scope>NUCLEOTIDE SEQUENCE [LARGE SCALE GENOMIC DNA]</scope>
    <source>
        <strain evidence="1 2">AM-OR11-026</strain>
    </source>
</reference>
<evidence type="ECO:0000313" key="2">
    <source>
        <dbReference type="Proteomes" id="UP000092154"/>
    </source>
</evidence>
<name>A0A1B7N0P8_9AGAM</name>
<accession>A0A1B7N0P8</accession>
<dbReference type="Proteomes" id="UP000092154">
    <property type="component" value="Unassembled WGS sequence"/>
</dbReference>
<proteinExistence type="predicted"/>